<feature type="compositionally biased region" description="Low complexity" evidence="1">
    <location>
        <begin position="377"/>
        <end position="405"/>
    </location>
</feature>
<sequence>MTDNPAPPSDKPKGDQQYFPPPPPGPPPAQSQYTHDASYNPPAGPPPVQQQPAYEAHQTADLAQAQFPPPPPGPPPAQSQYTHEASYNPPPGPPPPQQQPSYGTPQAASQAQPQFPPPPQQHPDEVPLPDYNPANYPGSHPAGAASNAPPTEPELTSDEKRHAKAKAWSAKMHSLGAKAAAPINAFANKMGSQAFLPSTMDKECEKAAAILTSFCKDGAHGEGQRPVTPNDESKKDKKRSRSRDRAILRIPSKVLHSAVGLAIFTTARIGFQFSAATGSGILIARLPDGSWSPPSAIQVHTLGAGFMAGVDIYDCVCVINSREALEAFMHTRVSLGSSVAVTAGPFGAGGKADIGAGSGGHEGGDGHSGYGKEKPAEAVAAEAHPPTVVEPAQQGQPAAGVAPGAPTDPTKLTPDGKERPTSSHRRTASSFKSLAPVFTYIKSRGLWAGIQADGTVITERKEANHAFYGQRVTAEHILRAEGLVPQESPHLWPKATAVLLDALKKAEARKEEGEEVIVPPAVATPAVAAPANPPVQAGSSTAVAGAPPPVQHEHVGYYKADEAGPSASEPARGDELPAYQEPAVPYPGTGDQKGPTYH</sequence>
<feature type="region of interest" description="Disordered" evidence="1">
    <location>
        <begin position="219"/>
        <end position="243"/>
    </location>
</feature>
<dbReference type="HOGENOM" id="CLU_015320_6_1_1"/>
<name>A0A084GG10_PSEDA</name>
<feature type="compositionally biased region" description="Pro residues" evidence="1">
    <location>
        <begin position="67"/>
        <end position="77"/>
    </location>
</feature>
<feature type="compositionally biased region" description="Basic and acidic residues" evidence="1">
    <location>
        <begin position="551"/>
        <end position="562"/>
    </location>
</feature>
<dbReference type="GeneID" id="27720249"/>
<protein>
    <recommendedName>
        <fullName evidence="2">Ysc84 actin-binding domain-containing protein</fullName>
    </recommendedName>
</protein>
<dbReference type="Pfam" id="PF04366">
    <property type="entry name" value="Ysc84"/>
    <property type="match status" value="1"/>
</dbReference>
<feature type="compositionally biased region" description="Pro residues" evidence="1">
    <location>
        <begin position="88"/>
        <end position="98"/>
    </location>
</feature>
<dbReference type="KEGG" id="sapo:SAPIO_CDS1177"/>
<dbReference type="PANTHER" id="PTHR15629">
    <property type="entry name" value="SH3YL1 PROTEIN"/>
    <property type="match status" value="1"/>
</dbReference>
<dbReference type="EMBL" id="JOWA01000044">
    <property type="protein sequence ID" value="KEZ46272.1"/>
    <property type="molecule type" value="Genomic_DNA"/>
</dbReference>
<comment type="caution">
    <text evidence="3">The sequence shown here is derived from an EMBL/GenBank/DDBJ whole genome shotgun (WGS) entry which is preliminary data.</text>
</comment>
<evidence type="ECO:0000256" key="1">
    <source>
        <dbReference type="SAM" id="MobiDB-lite"/>
    </source>
</evidence>
<proteinExistence type="predicted"/>
<feature type="region of interest" description="Disordered" evidence="1">
    <location>
        <begin position="353"/>
        <end position="429"/>
    </location>
</feature>
<feature type="domain" description="Ysc84 actin-binding" evidence="2">
    <location>
        <begin position="300"/>
        <end position="506"/>
    </location>
</feature>
<dbReference type="InterPro" id="IPR051702">
    <property type="entry name" value="SH3_domain_YSC84-like"/>
</dbReference>
<evidence type="ECO:0000313" key="3">
    <source>
        <dbReference type="EMBL" id="KEZ46272.1"/>
    </source>
</evidence>
<feature type="region of interest" description="Disordered" evidence="1">
    <location>
        <begin position="532"/>
        <end position="598"/>
    </location>
</feature>
<gene>
    <name evidence="3" type="ORF">SAPIO_CDS1177</name>
</gene>
<reference evidence="3 4" key="1">
    <citation type="journal article" date="2014" name="Genome Announc.">
        <title>Draft genome sequence of the pathogenic fungus Scedosporium apiospermum.</title>
        <authorList>
            <person name="Vandeputte P."/>
            <person name="Ghamrawi S."/>
            <person name="Rechenmann M."/>
            <person name="Iltis A."/>
            <person name="Giraud S."/>
            <person name="Fleury M."/>
            <person name="Thornton C."/>
            <person name="Delhaes L."/>
            <person name="Meyer W."/>
            <person name="Papon N."/>
            <person name="Bouchara J.P."/>
        </authorList>
    </citation>
    <scope>NUCLEOTIDE SEQUENCE [LARGE SCALE GENOMIC DNA]</scope>
    <source>
        <strain evidence="3 4">IHEM 14462</strain>
    </source>
</reference>
<dbReference type="AlphaFoldDB" id="A0A084GG10"/>
<organism evidence="3 4">
    <name type="scientific">Pseudallescheria apiosperma</name>
    <name type="common">Scedosporium apiospermum</name>
    <dbReference type="NCBI Taxonomy" id="563466"/>
    <lineage>
        <taxon>Eukaryota</taxon>
        <taxon>Fungi</taxon>
        <taxon>Dikarya</taxon>
        <taxon>Ascomycota</taxon>
        <taxon>Pezizomycotina</taxon>
        <taxon>Sordariomycetes</taxon>
        <taxon>Hypocreomycetidae</taxon>
        <taxon>Microascales</taxon>
        <taxon>Microascaceae</taxon>
        <taxon>Scedosporium</taxon>
    </lineage>
</organism>
<dbReference type="VEuPathDB" id="FungiDB:SAPIO_CDS1177"/>
<feature type="compositionally biased region" description="Basic and acidic residues" evidence="1">
    <location>
        <begin position="362"/>
        <end position="376"/>
    </location>
</feature>
<evidence type="ECO:0000313" key="4">
    <source>
        <dbReference type="Proteomes" id="UP000028545"/>
    </source>
</evidence>
<dbReference type="PANTHER" id="PTHR15629:SF8">
    <property type="entry name" value="DUF500 DOMAIN PROTEIN (AFU_ORTHOLOGUE AFUA_5G07310)"/>
    <property type="match status" value="1"/>
</dbReference>
<dbReference type="GO" id="GO:0035091">
    <property type="term" value="F:phosphatidylinositol binding"/>
    <property type="evidence" value="ECO:0007669"/>
    <property type="project" value="TreeGrafter"/>
</dbReference>
<evidence type="ECO:0000259" key="2">
    <source>
        <dbReference type="Pfam" id="PF04366"/>
    </source>
</evidence>
<dbReference type="RefSeq" id="XP_016646071.1">
    <property type="nucleotide sequence ID" value="XM_016784516.1"/>
</dbReference>
<dbReference type="InterPro" id="IPR007461">
    <property type="entry name" value="Ysc84_actin-binding"/>
</dbReference>
<accession>A0A084GG10</accession>
<keyword evidence="4" id="KW-1185">Reference proteome</keyword>
<dbReference type="OrthoDB" id="10255128at2759"/>
<dbReference type="Proteomes" id="UP000028545">
    <property type="component" value="Unassembled WGS sequence"/>
</dbReference>
<dbReference type="CDD" id="cd11524">
    <property type="entry name" value="SYLF"/>
    <property type="match status" value="1"/>
</dbReference>
<dbReference type="OMA" id="PQYDPAH"/>
<feature type="compositionally biased region" description="Pro residues" evidence="1">
    <location>
        <begin position="19"/>
        <end position="29"/>
    </location>
</feature>
<feature type="region of interest" description="Disordered" evidence="1">
    <location>
        <begin position="1"/>
        <end position="169"/>
    </location>
</feature>